<organism evidence="1 2">
    <name type="scientific">Camellia lanceoleosa</name>
    <dbReference type="NCBI Taxonomy" id="1840588"/>
    <lineage>
        <taxon>Eukaryota</taxon>
        <taxon>Viridiplantae</taxon>
        <taxon>Streptophyta</taxon>
        <taxon>Embryophyta</taxon>
        <taxon>Tracheophyta</taxon>
        <taxon>Spermatophyta</taxon>
        <taxon>Magnoliopsida</taxon>
        <taxon>eudicotyledons</taxon>
        <taxon>Gunneridae</taxon>
        <taxon>Pentapetalae</taxon>
        <taxon>asterids</taxon>
        <taxon>Ericales</taxon>
        <taxon>Theaceae</taxon>
        <taxon>Camellia</taxon>
    </lineage>
</organism>
<gene>
    <name evidence="1" type="ORF">LOK49_LG02G02328</name>
</gene>
<protein>
    <submittedName>
        <fullName evidence="1">Anoctamin-like protein</fullName>
    </submittedName>
</protein>
<evidence type="ECO:0000313" key="2">
    <source>
        <dbReference type="Proteomes" id="UP001060215"/>
    </source>
</evidence>
<accession>A0ACC0IQK8</accession>
<sequence>MGLEMNGDGEEEQTAFEIAVVVPRRVGKQGDESYDCVEFLVDVFRKAGLIVDRVIGFQEEFIKVQSLSYYVLCSLVVLLFAIISCVAIEECDQLSSMSK</sequence>
<name>A0ACC0IQK8_9ERIC</name>
<comment type="caution">
    <text evidence="1">The sequence shown here is derived from an EMBL/GenBank/DDBJ whole genome shotgun (WGS) entry which is preliminary data.</text>
</comment>
<keyword evidence="2" id="KW-1185">Reference proteome</keyword>
<reference evidence="1 2" key="1">
    <citation type="journal article" date="2022" name="Plant J.">
        <title>Chromosome-level genome of Camellia lanceoleosa provides a valuable resource for understanding genome evolution and self-incompatibility.</title>
        <authorList>
            <person name="Gong W."/>
            <person name="Xiao S."/>
            <person name="Wang L."/>
            <person name="Liao Z."/>
            <person name="Chang Y."/>
            <person name="Mo W."/>
            <person name="Hu G."/>
            <person name="Li W."/>
            <person name="Zhao G."/>
            <person name="Zhu H."/>
            <person name="Hu X."/>
            <person name="Ji K."/>
            <person name="Xiang X."/>
            <person name="Song Q."/>
            <person name="Yuan D."/>
            <person name="Jin S."/>
            <person name="Zhang L."/>
        </authorList>
    </citation>
    <scope>NUCLEOTIDE SEQUENCE [LARGE SCALE GENOMIC DNA]</scope>
    <source>
        <strain evidence="1">SQ_2022a</strain>
    </source>
</reference>
<evidence type="ECO:0000313" key="1">
    <source>
        <dbReference type="EMBL" id="KAI8027993.1"/>
    </source>
</evidence>
<dbReference type="Proteomes" id="UP001060215">
    <property type="component" value="Chromosome 3"/>
</dbReference>
<dbReference type="EMBL" id="CM045760">
    <property type="protein sequence ID" value="KAI8027993.1"/>
    <property type="molecule type" value="Genomic_DNA"/>
</dbReference>
<proteinExistence type="predicted"/>